<dbReference type="Gene3D" id="3.90.550.10">
    <property type="entry name" value="Spore Coat Polysaccharide Biosynthesis Protein SpsA, Chain A"/>
    <property type="match status" value="1"/>
</dbReference>
<dbReference type="PANTHER" id="PTHR32044:SF80">
    <property type="entry name" value="XYLOGLUCAN GLYCOSYLTRANSFERASE 2-RELATED"/>
    <property type="match status" value="1"/>
</dbReference>
<evidence type="ECO:0000256" key="8">
    <source>
        <dbReference type="ARBA" id="ARBA00023316"/>
    </source>
</evidence>
<comment type="caution">
    <text evidence="10">The sequence shown here is derived from an EMBL/GenBank/DDBJ whole genome shotgun (WGS) entry which is preliminary data.</text>
</comment>
<evidence type="ECO:0000256" key="7">
    <source>
        <dbReference type="ARBA" id="ARBA00023136"/>
    </source>
</evidence>
<dbReference type="Pfam" id="PF13641">
    <property type="entry name" value="Glyco_tranf_2_3"/>
    <property type="match status" value="1"/>
</dbReference>
<dbReference type="GO" id="GO:0016757">
    <property type="term" value="F:glycosyltransferase activity"/>
    <property type="evidence" value="ECO:0007669"/>
    <property type="project" value="UniProtKB-KW"/>
</dbReference>
<accession>A0A1F6TZ64</accession>
<evidence type="ECO:0000256" key="6">
    <source>
        <dbReference type="ARBA" id="ARBA00023034"/>
    </source>
</evidence>
<keyword evidence="8" id="KW-0961">Cell wall biogenesis/degradation</keyword>
<dbReference type="STRING" id="1817768.A3A87_09525"/>
<reference evidence="10 11" key="1">
    <citation type="journal article" date="2016" name="Nat. Commun.">
        <title>Thousands of microbial genomes shed light on interconnected biogeochemical processes in an aquifer system.</title>
        <authorList>
            <person name="Anantharaman K."/>
            <person name="Brown C.T."/>
            <person name="Hug L.A."/>
            <person name="Sharon I."/>
            <person name="Castelle C.J."/>
            <person name="Probst A.J."/>
            <person name="Thomas B.C."/>
            <person name="Singh A."/>
            <person name="Wilkins M.J."/>
            <person name="Karaoz U."/>
            <person name="Brodie E.L."/>
            <person name="Williams K.H."/>
            <person name="Hubbard S.S."/>
            <person name="Banfield J.F."/>
        </authorList>
    </citation>
    <scope>NUCLEOTIDE SEQUENCE [LARGE SCALE GENOMIC DNA]</scope>
</reference>
<dbReference type="Proteomes" id="UP000179037">
    <property type="component" value="Unassembled WGS sequence"/>
</dbReference>
<dbReference type="AlphaFoldDB" id="A0A1F6TZ64"/>
<keyword evidence="3" id="KW-0808">Transferase</keyword>
<comment type="subcellular location">
    <subcellularLocation>
        <location evidence="1">Golgi apparatus membrane</location>
        <topology evidence="1">Multi-pass membrane protein</topology>
    </subcellularLocation>
</comment>
<feature type="transmembrane region" description="Helical" evidence="9">
    <location>
        <begin position="345"/>
        <end position="365"/>
    </location>
</feature>
<feature type="transmembrane region" description="Helical" evidence="9">
    <location>
        <begin position="308"/>
        <end position="333"/>
    </location>
</feature>
<dbReference type="SUPFAM" id="SSF53448">
    <property type="entry name" value="Nucleotide-diphospho-sugar transferases"/>
    <property type="match status" value="1"/>
</dbReference>
<dbReference type="InterPro" id="IPR029044">
    <property type="entry name" value="Nucleotide-diphossugar_trans"/>
</dbReference>
<evidence type="ECO:0000256" key="4">
    <source>
        <dbReference type="ARBA" id="ARBA00022692"/>
    </source>
</evidence>
<evidence type="ECO:0000256" key="2">
    <source>
        <dbReference type="ARBA" id="ARBA00022676"/>
    </source>
</evidence>
<proteinExistence type="predicted"/>
<protein>
    <recommendedName>
        <fullName evidence="12">Glycosyl transferase family 2</fullName>
    </recommendedName>
</protein>
<keyword evidence="7 9" id="KW-0472">Membrane</keyword>
<sequence length="503" mass="57030">MSFASFLQSAFLAAYFLALGLLCLYGLHRYHLVFLRNKYRDRPPPTTAVHDWPTVTVQLPIYNERYVAPRLLEAIRRLNYPRDRLEVQVLDDSTDDTPRLLEPLMERMRAEGMRVVHRRRTDRCGYKAGALAAGLAQARGEFVAIFDADFCPPPDFLRRMLPYFTEENTGMVQARWGFLNADYSWLTRAQSVFLDAHFLIEHLARHRSGRCFNFNGTAGVWRKSCLMDAGGWQADTLTEDLDISYRAQLRGWRFVFATDVIAPSELPVEMTSFRQQQHRWAKGSIQTARKLLGEILASAWPWKVKIEAFFHLTGNAAMLLLLFFSVALLPSVLIRQSLGWQMASWIELPLFVLAAPSAAFFYVTAQRAAGAGWWRGLRRVPLLMALGTGMALNNAKAVLEALLGRDSEFRRTPKHGIGTGPDSLTGKVYRGRLDIVTVGELALAIYFLGGFVLAVAQRSYVAAPFLLIFFSGYAYVSLISLRQNAGRFWRLRRLQWSTDTPAS</sequence>
<feature type="transmembrane region" description="Helical" evidence="9">
    <location>
        <begin position="6"/>
        <end position="27"/>
    </location>
</feature>
<keyword evidence="5 9" id="KW-1133">Transmembrane helix</keyword>
<dbReference type="EMBL" id="MFTC01000069">
    <property type="protein sequence ID" value="OGI50435.1"/>
    <property type="molecule type" value="Genomic_DNA"/>
</dbReference>
<name>A0A1F6TZ64_9PROT</name>
<evidence type="ECO:0000313" key="10">
    <source>
        <dbReference type="EMBL" id="OGI50435.1"/>
    </source>
</evidence>
<feature type="transmembrane region" description="Helical" evidence="9">
    <location>
        <begin position="435"/>
        <end position="456"/>
    </location>
</feature>
<dbReference type="FunFam" id="3.90.550.10:FF:000057">
    <property type="entry name" value="Glycosyltransferase-like protein, family 2"/>
    <property type="match status" value="1"/>
</dbReference>
<evidence type="ECO:0000256" key="3">
    <source>
        <dbReference type="ARBA" id="ARBA00022679"/>
    </source>
</evidence>
<evidence type="ECO:0000313" key="11">
    <source>
        <dbReference type="Proteomes" id="UP000179037"/>
    </source>
</evidence>
<evidence type="ECO:0000256" key="5">
    <source>
        <dbReference type="ARBA" id="ARBA00022989"/>
    </source>
</evidence>
<evidence type="ECO:0000256" key="9">
    <source>
        <dbReference type="SAM" id="Phobius"/>
    </source>
</evidence>
<dbReference type="PANTHER" id="PTHR32044">
    <property type="entry name" value="GLUCOMANNAN 4-BETA-MANNOSYLTRANSFERASE 9"/>
    <property type="match status" value="1"/>
</dbReference>
<evidence type="ECO:0000256" key="1">
    <source>
        <dbReference type="ARBA" id="ARBA00004653"/>
    </source>
</evidence>
<keyword evidence="6" id="KW-0333">Golgi apparatus</keyword>
<keyword evidence="4 9" id="KW-0812">Transmembrane</keyword>
<feature type="transmembrane region" description="Helical" evidence="9">
    <location>
        <begin position="462"/>
        <end position="481"/>
    </location>
</feature>
<keyword evidence="2" id="KW-0328">Glycosyltransferase</keyword>
<evidence type="ECO:0008006" key="12">
    <source>
        <dbReference type="Google" id="ProtNLM"/>
    </source>
</evidence>
<dbReference type="GO" id="GO:0071555">
    <property type="term" value="P:cell wall organization"/>
    <property type="evidence" value="ECO:0007669"/>
    <property type="project" value="UniProtKB-KW"/>
</dbReference>
<gene>
    <name evidence="10" type="ORF">A3A87_09525</name>
</gene>
<organism evidence="10 11">
    <name type="scientific">Candidatus Muproteobacteria bacterium RIFCSPLOWO2_01_FULL_60_18</name>
    <dbReference type="NCBI Taxonomy" id="1817768"/>
    <lineage>
        <taxon>Bacteria</taxon>
        <taxon>Pseudomonadati</taxon>
        <taxon>Pseudomonadota</taxon>
        <taxon>Candidatus Muproteobacteria</taxon>
    </lineage>
</organism>